<dbReference type="PANTHER" id="PTHR10291">
    <property type="entry name" value="DEHYDRODOLICHYL DIPHOSPHATE SYNTHASE FAMILY MEMBER"/>
    <property type="match status" value="1"/>
</dbReference>
<comment type="caution">
    <text evidence="2">The sequence shown here is derived from an EMBL/GenBank/DDBJ whole genome shotgun (WGS) entry which is preliminary data.</text>
</comment>
<evidence type="ECO:0000313" key="2">
    <source>
        <dbReference type="EMBL" id="HIU60200.1"/>
    </source>
</evidence>
<dbReference type="SUPFAM" id="SSF64005">
    <property type="entry name" value="Undecaprenyl diphosphate synthase"/>
    <property type="match status" value="1"/>
</dbReference>
<dbReference type="EC" id="2.5.1.31" evidence="2"/>
<accession>A0A9D1SHI2</accession>
<reference evidence="2" key="1">
    <citation type="submission" date="2020-10" db="EMBL/GenBank/DDBJ databases">
        <authorList>
            <person name="Gilroy R."/>
        </authorList>
    </citation>
    <scope>NUCLEOTIDE SEQUENCE</scope>
    <source>
        <strain evidence="2">18911</strain>
    </source>
</reference>
<dbReference type="GO" id="GO:0008834">
    <property type="term" value="F:ditrans,polycis-undecaprenyl-diphosphate synthase [(2E,6E)-farnesyl-diphosphate specific] activity"/>
    <property type="evidence" value="ECO:0007669"/>
    <property type="project" value="UniProtKB-EC"/>
</dbReference>
<evidence type="ECO:0000256" key="1">
    <source>
        <dbReference type="ARBA" id="ARBA00022679"/>
    </source>
</evidence>
<dbReference type="Pfam" id="PF01255">
    <property type="entry name" value="Prenyltransf"/>
    <property type="match status" value="1"/>
</dbReference>
<dbReference type="Gene3D" id="3.40.1180.10">
    <property type="entry name" value="Decaprenyl diphosphate synthase-like"/>
    <property type="match status" value="1"/>
</dbReference>
<dbReference type="InterPro" id="IPR001441">
    <property type="entry name" value="UPP_synth-like"/>
</dbReference>
<dbReference type="CDD" id="cd00475">
    <property type="entry name" value="Cis_IPPS"/>
    <property type="match status" value="1"/>
</dbReference>
<name>A0A9D1SHI2_9FIRM</name>
<keyword evidence="1 2" id="KW-0808">Transferase</keyword>
<sequence length="232" mass="26508">MKHLGIIPDGAGRWAAKRNLPRVNGYYFGIEVMSDFIDAADELGINCLSFYCSSIENIERRGEAYSLSLSSVYVDFFEKKLKKMALSRGYKICFAGDFKKLSPELMSCISNLNALTINNRKMTVAFVFAYDGMEEVKEAFNYVFQQKLLNADYTEATIEEVQRYMYSAALPPLDAVIRYGGVNRLSGYLPFSAAYAELYFFDKLFPDADKGDVYEVVKKYRLTKRNFGGYRE</sequence>
<dbReference type="PANTHER" id="PTHR10291:SF0">
    <property type="entry name" value="DEHYDRODOLICHYL DIPHOSPHATE SYNTHASE 2"/>
    <property type="match status" value="1"/>
</dbReference>
<dbReference type="AlphaFoldDB" id="A0A9D1SHI2"/>
<organism evidence="2 3">
    <name type="scientific">Candidatus Stercoripulliclostridium merdigallinarum</name>
    <dbReference type="NCBI Taxonomy" id="2840951"/>
    <lineage>
        <taxon>Bacteria</taxon>
        <taxon>Bacillati</taxon>
        <taxon>Bacillota</taxon>
        <taxon>Clostridia</taxon>
        <taxon>Eubacteriales</taxon>
        <taxon>Candidatus Stercoripulliclostridium</taxon>
    </lineage>
</organism>
<evidence type="ECO:0000313" key="3">
    <source>
        <dbReference type="Proteomes" id="UP000824094"/>
    </source>
</evidence>
<dbReference type="EMBL" id="DVNF01000070">
    <property type="protein sequence ID" value="HIU60200.1"/>
    <property type="molecule type" value="Genomic_DNA"/>
</dbReference>
<gene>
    <name evidence="2" type="primary">uppS</name>
    <name evidence="2" type="ORF">IAB05_02275</name>
</gene>
<proteinExistence type="predicted"/>
<dbReference type="GO" id="GO:0016094">
    <property type="term" value="P:polyprenol biosynthetic process"/>
    <property type="evidence" value="ECO:0007669"/>
    <property type="project" value="TreeGrafter"/>
</dbReference>
<protein>
    <submittedName>
        <fullName evidence="2">Di-trans,poly-cis-decaprenylcistransferase</fullName>
        <ecNumber evidence="2">2.5.1.31</ecNumber>
    </submittedName>
</protein>
<dbReference type="InterPro" id="IPR036424">
    <property type="entry name" value="UPP_synth-like_sf"/>
</dbReference>
<dbReference type="NCBIfam" id="TIGR00055">
    <property type="entry name" value="uppS"/>
    <property type="match status" value="1"/>
</dbReference>
<dbReference type="Proteomes" id="UP000824094">
    <property type="component" value="Unassembled WGS sequence"/>
</dbReference>
<reference evidence="2" key="2">
    <citation type="journal article" date="2021" name="PeerJ">
        <title>Extensive microbial diversity within the chicken gut microbiome revealed by metagenomics and culture.</title>
        <authorList>
            <person name="Gilroy R."/>
            <person name="Ravi A."/>
            <person name="Getino M."/>
            <person name="Pursley I."/>
            <person name="Horton D.L."/>
            <person name="Alikhan N.F."/>
            <person name="Baker D."/>
            <person name="Gharbi K."/>
            <person name="Hall N."/>
            <person name="Watson M."/>
            <person name="Adriaenssens E.M."/>
            <person name="Foster-Nyarko E."/>
            <person name="Jarju S."/>
            <person name="Secka A."/>
            <person name="Antonio M."/>
            <person name="Oren A."/>
            <person name="Chaudhuri R.R."/>
            <person name="La Ragione R."/>
            <person name="Hildebrand F."/>
            <person name="Pallen M.J."/>
        </authorList>
    </citation>
    <scope>NUCLEOTIDE SEQUENCE</scope>
    <source>
        <strain evidence="2">18911</strain>
    </source>
</reference>